<keyword evidence="2" id="KW-0012">Acyltransferase</keyword>
<dbReference type="InterPro" id="IPR050680">
    <property type="entry name" value="YpeA/RimI_acetyltransf"/>
</dbReference>
<dbReference type="CDD" id="cd04301">
    <property type="entry name" value="NAT_SF"/>
    <property type="match status" value="1"/>
</dbReference>
<dbReference type="InterPro" id="IPR016181">
    <property type="entry name" value="Acyl_CoA_acyltransferase"/>
</dbReference>
<evidence type="ECO:0000259" key="3">
    <source>
        <dbReference type="PROSITE" id="PS51186"/>
    </source>
</evidence>
<dbReference type="PROSITE" id="PS51186">
    <property type="entry name" value="GNAT"/>
    <property type="match status" value="1"/>
</dbReference>
<dbReference type="Proteomes" id="UP001500427">
    <property type="component" value="Unassembled WGS sequence"/>
</dbReference>
<evidence type="ECO:0000256" key="2">
    <source>
        <dbReference type="ARBA" id="ARBA00023315"/>
    </source>
</evidence>
<dbReference type="Gene3D" id="3.40.630.30">
    <property type="match status" value="1"/>
</dbReference>
<evidence type="ECO:0000313" key="4">
    <source>
        <dbReference type="EMBL" id="GAA5022173.1"/>
    </source>
</evidence>
<feature type="domain" description="N-acetyltransferase" evidence="3">
    <location>
        <begin position="11"/>
        <end position="171"/>
    </location>
</feature>
<proteinExistence type="predicted"/>
<keyword evidence="1" id="KW-0808">Transferase</keyword>
<organism evidence="4 5">
    <name type="scientific">Terrabacter aeriphilus</name>
    <dbReference type="NCBI Taxonomy" id="515662"/>
    <lineage>
        <taxon>Bacteria</taxon>
        <taxon>Bacillati</taxon>
        <taxon>Actinomycetota</taxon>
        <taxon>Actinomycetes</taxon>
        <taxon>Micrococcales</taxon>
        <taxon>Intrasporangiaceae</taxon>
        <taxon>Terrabacter</taxon>
    </lineage>
</organism>
<dbReference type="EMBL" id="BAABIW010000009">
    <property type="protein sequence ID" value="GAA5022173.1"/>
    <property type="molecule type" value="Genomic_DNA"/>
</dbReference>
<evidence type="ECO:0000256" key="1">
    <source>
        <dbReference type="ARBA" id="ARBA00022679"/>
    </source>
</evidence>
<reference evidence="5" key="1">
    <citation type="journal article" date="2019" name="Int. J. Syst. Evol. Microbiol.">
        <title>The Global Catalogue of Microorganisms (GCM) 10K type strain sequencing project: providing services to taxonomists for standard genome sequencing and annotation.</title>
        <authorList>
            <consortium name="The Broad Institute Genomics Platform"/>
            <consortium name="The Broad Institute Genome Sequencing Center for Infectious Disease"/>
            <person name="Wu L."/>
            <person name="Ma J."/>
        </authorList>
    </citation>
    <scope>NUCLEOTIDE SEQUENCE [LARGE SCALE GENOMIC DNA]</scope>
    <source>
        <strain evidence="5">JCM 17687</strain>
    </source>
</reference>
<name>A0ABP9J6I2_9MICO</name>
<gene>
    <name evidence="4" type="ORF">GCM10023258_12180</name>
</gene>
<dbReference type="Pfam" id="PF00583">
    <property type="entry name" value="Acetyltransf_1"/>
    <property type="match status" value="1"/>
</dbReference>
<dbReference type="RefSeq" id="WP_345506557.1">
    <property type="nucleotide sequence ID" value="NZ_BAABIW010000009.1"/>
</dbReference>
<dbReference type="InterPro" id="IPR000182">
    <property type="entry name" value="GNAT_dom"/>
</dbReference>
<sequence length="354" mass="38222">MREDLETRPVDLLDPAQLDVARAWVGVHAAVQRDLFGDRGSAWTLEEVQGFVRGSDKKRVARGVWVGDRLVGALEVHLPLRDNLRSAVLWLSVEPSARGRGVGSALVAEAERIAAEHGRSTLLVETEWAQGGSDAAEAFATARGFVVAQTVLRSEQSLPADRAALEALVAEPGAEDYRLESWVDDMPDAWLEDRALLQQRMSTDAPSDDLDLEEEDWDVERLRASLARARASGRRAVETAARHVPSGRLVGFTTVGVSAGEPGLGYQQDTLVLTEHRGHGLGLRLKAANALRLMDELPEVTAVRTWNAASNEHMLAVNRRLGYAVDGYSREWQKITGGAEGTGGSGVGGGARLG</sequence>
<dbReference type="PANTHER" id="PTHR43420">
    <property type="entry name" value="ACETYLTRANSFERASE"/>
    <property type="match status" value="1"/>
</dbReference>
<protein>
    <submittedName>
        <fullName evidence="4">GNAT family N-acetyltransferase</fullName>
    </submittedName>
</protein>
<evidence type="ECO:0000313" key="5">
    <source>
        <dbReference type="Proteomes" id="UP001500427"/>
    </source>
</evidence>
<keyword evidence="5" id="KW-1185">Reference proteome</keyword>
<dbReference type="SUPFAM" id="SSF55729">
    <property type="entry name" value="Acyl-CoA N-acyltransferases (Nat)"/>
    <property type="match status" value="2"/>
</dbReference>
<accession>A0ABP9J6I2</accession>
<comment type="caution">
    <text evidence="4">The sequence shown here is derived from an EMBL/GenBank/DDBJ whole genome shotgun (WGS) entry which is preliminary data.</text>
</comment>